<evidence type="ECO:0000313" key="2">
    <source>
        <dbReference type="EMBL" id="QRD00578.1"/>
    </source>
</evidence>
<dbReference type="RefSeq" id="XP_001799437.1">
    <property type="nucleotide sequence ID" value="XM_001799385.1"/>
</dbReference>
<gene>
    <name evidence="2" type="ORF">JI435_438360</name>
</gene>
<dbReference type="KEGG" id="pno:SNOG_09134"/>
<dbReference type="AlphaFoldDB" id="A0A7U2F887"/>
<dbReference type="EMBL" id="CP069033">
    <property type="protein sequence ID" value="QRD00578.1"/>
    <property type="molecule type" value="Genomic_DNA"/>
</dbReference>
<keyword evidence="3" id="KW-1185">Reference proteome</keyword>
<dbReference type="Proteomes" id="UP000663193">
    <property type="component" value="Chromosome 11"/>
</dbReference>
<accession>A0A7U2F887</accession>
<sequence length="211" mass="24598">MAANGSTTPALTDLNRAQSIRQDAERQRKIQEQTQALLIDEMYASEETEQRGDDAVEMGRQACLALSEQMYAMLPMELRDMIYGWIIGMPGEHERILGAELKKDQGTLVRKNITYDNARLWQERFSYPFSLRWWCDSYMGKAVALELVERWYTTRKFTISREFGALKTFLNHDPFQKNIQPSVFIQHLTLEIWPGWSGQIRSRSIYQNCSS</sequence>
<dbReference type="OrthoDB" id="3801226at2759"/>
<name>A0A7U2F887_PHANO</name>
<feature type="region of interest" description="Disordered" evidence="1">
    <location>
        <begin position="1"/>
        <end position="27"/>
    </location>
</feature>
<reference evidence="3" key="1">
    <citation type="journal article" date="2021" name="BMC Genomics">
        <title>Chromosome-level genome assembly and manually-curated proteome of model necrotroph Parastagonospora nodorum Sn15 reveals a genome-wide trove of candidate effector homologs, and redundancy of virulence-related functions within an accessory chromosome.</title>
        <authorList>
            <person name="Bertazzoni S."/>
            <person name="Jones D.A.B."/>
            <person name="Phan H.T."/>
            <person name="Tan K.-C."/>
            <person name="Hane J.K."/>
        </authorList>
    </citation>
    <scope>NUCLEOTIDE SEQUENCE [LARGE SCALE GENOMIC DNA]</scope>
    <source>
        <strain evidence="3">SN15 / ATCC MYA-4574 / FGSC 10173)</strain>
    </source>
</reference>
<feature type="compositionally biased region" description="Polar residues" evidence="1">
    <location>
        <begin position="1"/>
        <end position="21"/>
    </location>
</feature>
<evidence type="ECO:0000256" key="1">
    <source>
        <dbReference type="SAM" id="MobiDB-lite"/>
    </source>
</evidence>
<dbReference type="VEuPathDB" id="FungiDB:JI435_438360"/>
<protein>
    <submittedName>
        <fullName evidence="2">Uncharacterized protein</fullName>
    </submittedName>
</protein>
<organism evidence="2 3">
    <name type="scientific">Phaeosphaeria nodorum (strain SN15 / ATCC MYA-4574 / FGSC 10173)</name>
    <name type="common">Glume blotch fungus</name>
    <name type="synonym">Parastagonospora nodorum</name>
    <dbReference type="NCBI Taxonomy" id="321614"/>
    <lineage>
        <taxon>Eukaryota</taxon>
        <taxon>Fungi</taxon>
        <taxon>Dikarya</taxon>
        <taxon>Ascomycota</taxon>
        <taxon>Pezizomycotina</taxon>
        <taxon>Dothideomycetes</taxon>
        <taxon>Pleosporomycetidae</taxon>
        <taxon>Pleosporales</taxon>
        <taxon>Pleosporineae</taxon>
        <taxon>Phaeosphaeriaceae</taxon>
        <taxon>Parastagonospora</taxon>
    </lineage>
</organism>
<evidence type="ECO:0000313" key="3">
    <source>
        <dbReference type="Proteomes" id="UP000663193"/>
    </source>
</evidence>
<proteinExistence type="predicted"/>